<dbReference type="GO" id="GO:0006529">
    <property type="term" value="P:asparagine biosynthetic process"/>
    <property type="evidence" value="ECO:0007669"/>
    <property type="project" value="InterPro"/>
</dbReference>
<dbReference type="Proteomes" id="UP000001304">
    <property type="component" value="Chromosome"/>
</dbReference>
<dbReference type="Pfam" id="PF00733">
    <property type="entry name" value="Asn_synthase"/>
    <property type="match status" value="1"/>
</dbReference>
<evidence type="ECO:0000256" key="2">
    <source>
        <dbReference type="ARBA" id="ARBA00022840"/>
    </source>
</evidence>
<proteinExistence type="predicted"/>
<dbReference type="GO" id="GO:0004066">
    <property type="term" value="F:asparagine synthase (glutamine-hydrolyzing) activity"/>
    <property type="evidence" value="ECO:0007669"/>
    <property type="project" value="InterPro"/>
</dbReference>
<dbReference type="STRING" id="583356.Igag_0333"/>
<sequence length="259" mass="29580">MMEVINMPCHIYEKLIIDRIANVIEKTKCDCIALSGGIDTSLIAVISVNVVRHIPRAIVTYYRNGIPRDLVYALNIAKVLGLDIEFIEIDDRYIAKILPILTEIARRGGHEDYIEIRNDVVFYATLEKAKDRCRCIYTGSGGDEVFSGYSFMYLQLLENEIDEKRRTWAYGRYPEREIANLLNVNIVTPYLDQKVLELALTIPIRCLRTTILRGKEILRNILMDMGLCIVADRIKTPAEAGAGTDVIDNEYLNRIASYR</sequence>
<organism evidence="4 5">
    <name type="scientific">Ignisphaera aggregans (strain DSM 17230 / JCM 13409 / AQ1.S1)</name>
    <dbReference type="NCBI Taxonomy" id="583356"/>
    <lineage>
        <taxon>Archaea</taxon>
        <taxon>Thermoproteota</taxon>
        <taxon>Thermoprotei</taxon>
        <taxon>Desulfurococcales</taxon>
        <taxon>Desulfurococcaceae</taxon>
        <taxon>Ignisphaera</taxon>
    </lineage>
</organism>
<reference evidence="4 5" key="1">
    <citation type="journal article" date="2010" name="Stand. Genomic Sci.">
        <title>Complete genome sequence of Ignisphaera aggregans type strain (AQ1.S1).</title>
        <authorList>
            <person name="Goker M."/>
            <person name="Held B."/>
            <person name="Lapidus A."/>
            <person name="Nolan M."/>
            <person name="Spring S."/>
            <person name="Yasawong M."/>
            <person name="Lucas S."/>
            <person name="Glavina Del Rio T."/>
            <person name="Tice H."/>
            <person name="Cheng J.F."/>
            <person name="Goodwin L."/>
            <person name="Tapia R."/>
            <person name="Pitluck S."/>
            <person name="Liolios K."/>
            <person name="Ivanova N."/>
            <person name="Mavromatis K."/>
            <person name="Mikhailova N."/>
            <person name="Pati A."/>
            <person name="Chen A."/>
            <person name="Palaniappan K."/>
            <person name="Brambilla E."/>
            <person name="Land M."/>
            <person name="Hauser L."/>
            <person name="Chang Y.J."/>
            <person name="Jeffries C.D."/>
            <person name="Brettin T."/>
            <person name="Detter J.C."/>
            <person name="Han C."/>
            <person name="Rohde M."/>
            <person name="Sikorski J."/>
            <person name="Woyke T."/>
            <person name="Bristow J."/>
            <person name="Eisen J.A."/>
            <person name="Markowitz V."/>
            <person name="Hugenholtz P."/>
            <person name="Kyrpides N.C."/>
            <person name="Klenk H.P."/>
        </authorList>
    </citation>
    <scope>NUCLEOTIDE SEQUENCE [LARGE SCALE GENOMIC DNA]</scope>
    <source>
        <strain evidence="5">DSM 17230 / JCM 13409 / AQ1.S1</strain>
    </source>
</reference>
<dbReference type="InterPro" id="IPR001962">
    <property type="entry name" value="Asn_synthase"/>
</dbReference>
<dbReference type="GO" id="GO:0005524">
    <property type="term" value="F:ATP binding"/>
    <property type="evidence" value="ECO:0007669"/>
    <property type="project" value="UniProtKB-KW"/>
</dbReference>
<accession>E0SR30</accession>
<keyword evidence="5" id="KW-1185">Reference proteome</keyword>
<dbReference type="Gene3D" id="3.40.50.620">
    <property type="entry name" value="HUPs"/>
    <property type="match status" value="1"/>
</dbReference>
<dbReference type="BioCyc" id="IAGG583356:GHAH-342-MONOMER"/>
<dbReference type="KEGG" id="iag:Igag_0333"/>
<dbReference type="SUPFAM" id="SSF52402">
    <property type="entry name" value="Adenine nucleotide alpha hydrolases-like"/>
    <property type="match status" value="1"/>
</dbReference>
<keyword evidence="2" id="KW-0067">ATP-binding</keyword>
<name>E0SR30_IGNAA</name>
<feature type="domain" description="Asparagine synthetase" evidence="3">
    <location>
        <begin position="32"/>
        <end position="160"/>
    </location>
</feature>
<evidence type="ECO:0000259" key="3">
    <source>
        <dbReference type="Pfam" id="PF00733"/>
    </source>
</evidence>
<dbReference type="EMBL" id="CP002098">
    <property type="protein sequence ID" value="ADM27179.1"/>
    <property type="molecule type" value="Genomic_DNA"/>
</dbReference>
<keyword evidence="1" id="KW-0547">Nucleotide-binding</keyword>
<dbReference type="CDD" id="cd01991">
    <property type="entry name" value="Asn_synthase_B_C"/>
    <property type="match status" value="1"/>
</dbReference>
<gene>
    <name evidence="4" type="ordered locus">Igag_0333</name>
</gene>
<dbReference type="HOGENOM" id="CLU_050152_0_0_2"/>
<evidence type="ECO:0000313" key="4">
    <source>
        <dbReference type="EMBL" id="ADM27179.1"/>
    </source>
</evidence>
<evidence type="ECO:0000256" key="1">
    <source>
        <dbReference type="ARBA" id="ARBA00022741"/>
    </source>
</evidence>
<dbReference type="PANTHER" id="PTHR11772:SF2">
    <property type="entry name" value="ASPARAGINE SYNTHETASE [GLUTAMINE-HYDROLYZING]"/>
    <property type="match status" value="1"/>
</dbReference>
<dbReference type="InterPro" id="IPR014729">
    <property type="entry name" value="Rossmann-like_a/b/a_fold"/>
</dbReference>
<evidence type="ECO:0000313" key="5">
    <source>
        <dbReference type="Proteomes" id="UP000001304"/>
    </source>
</evidence>
<protein>
    <submittedName>
        <fullName evidence="4">Asparagine synthase</fullName>
    </submittedName>
</protein>
<dbReference type="GO" id="GO:0005829">
    <property type="term" value="C:cytosol"/>
    <property type="evidence" value="ECO:0007669"/>
    <property type="project" value="TreeGrafter"/>
</dbReference>
<dbReference type="InterPro" id="IPR050795">
    <property type="entry name" value="Asn_Synthetase"/>
</dbReference>
<dbReference type="AlphaFoldDB" id="E0SR30"/>
<dbReference type="PANTHER" id="PTHR11772">
    <property type="entry name" value="ASPARAGINE SYNTHETASE"/>
    <property type="match status" value="1"/>
</dbReference>